<evidence type="ECO:0000313" key="1">
    <source>
        <dbReference type="EMBL" id="KAJ7010882.1"/>
    </source>
</evidence>
<gene>
    <name evidence="1" type="ORF">NC653_001360</name>
</gene>
<keyword evidence="2" id="KW-1185">Reference proteome</keyword>
<dbReference type="Proteomes" id="UP001164929">
    <property type="component" value="Chromosome 1"/>
</dbReference>
<comment type="caution">
    <text evidence="1">The sequence shown here is derived from an EMBL/GenBank/DDBJ whole genome shotgun (WGS) entry which is preliminary data.</text>
</comment>
<proteinExistence type="predicted"/>
<dbReference type="AlphaFoldDB" id="A0AAD6WFW9"/>
<name>A0AAD6WFW9_9ROSI</name>
<evidence type="ECO:0000313" key="2">
    <source>
        <dbReference type="Proteomes" id="UP001164929"/>
    </source>
</evidence>
<accession>A0AAD6WFW9</accession>
<sequence>MLSIMRGRVINMFPRSLSSVFKPPGKIFSTCAFRCQVHTNKHDFSLLIRI</sequence>
<dbReference type="EMBL" id="JAQIZT010000001">
    <property type="protein sequence ID" value="KAJ7010882.1"/>
    <property type="molecule type" value="Genomic_DNA"/>
</dbReference>
<protein>
    <submittedName>
        <fullName evidence="1">Uncharacterized protein</fullName>
    </submittedName>
</protein>
<organism evidence="1 2">
    <name type="scientific">Populus alba x Populus x berolinensis</name>
    <dbReference type="NCBI Taxonomy" id="444605"/>
    <lineage>
        <taxon>Eukaryota</taxon>
        <taxon>Viridiplantae</taxon>
        <taxon>Streptophyta</taxon>
        <taxon>Embryophyta</taxon>
        <taxon>Tracheophyta</taxon>
        <taxon>Spermatophyta</taxon>
        <taxon>Magnoliopsida</taxon>
        <taxon>eudicotyledons</taxon>
        <taxon>Gunneridae</taxon>
        <taxon>Pentapetalae</taxon>
        <taxon>rosids</taxon>
        <taxon>fabids</taxon>
        <taxon>Malpighiales</taxon>
        <taxon>Salicaceae</taxon>
        <taxon>Saliceae</taxon>
        <taxon>Populus</taxon>
    </lineage>
</organism>
<reference evidence="1 2" key="1">
    <citation type="journal article" date="2023" name="Mol. Ecol. Resour.">
        <title>Chromosome-level genome assembly of a triploid poplar Populus alba 'Berolinensis'.</title>
        <authorList>
            <person name="Chen S."/>
            <person name="Yu Y."/>
            <person name="Wang X."/>
            <person name="Wang S."/>
            <person name="Zhang T."/>
            <person name="Zhou Y."/>
            <person name="He R."/>
            <person name="Meng N."/>
            <person name="Wang Y."/>
            <person name="Liu W."/>
            <person name="Liu Z."/>
            <person name="Liu J."/>
            <person name="Guo Q."/>
            <person name="Huang H."/>
            <person name="Sederoff R.R."/>
            <person name="Wang G."/>
            <person name="Qu G."/>
            <person name="Chen S."/>
        </authorList>
    </citation>
    <scope>NUCLEOTIDE SEQUENCE [LARGE SCALE GENOMIC DNA]</scope>
    <source>
        <strain evidence="1">SC-2020</strain>
    </source>
</reference>